<feature type="transmembrane region" description="Helical" evidence="2">
    <location>
        <begin position="64"/>
        <end position="88"/>
    </location>
</feature>
<dbReference type="PANTHER" id="PTHR45504:SF3">
    <property type="entry name" value="CHAPERONE DNAJ-DOMAIN SUPERFAMILY PROTEIN"/>
    <property type="match status" value="1"/>
</dbReference>
<keyword evidence="2" id="KW-0812">Transmembrane</keyword>
<keyword evidence="5" id="KW-1185">Reference proteome</keyword>
<sequence length="215" mass="25414">MMWEWGDYEDAIPESDQPEPESEPDSHLNFDFFSALAKPKDYYKILEVDYDATDDDIRSNYIRLALVCCVVSVFLLLGFRLGLMWVWLCAQKWHPDKQKDQDSTTSRFQDINEAYQVLSDPVKRRDYDINGMRYEYDYNIIKRTDITLQKILPDIDFRKSKYMTFESQKSSPEVDFRKSKIITGSPLPEVKNHYQKSTSGSQKHYGSRLPYIKKN</sequence>
<dbReference type="CDD" id="cd06257">
    <property type="entry name" value="DnaJ"/>
    <property type="match status" value="1"/>
</dbReference>
<gene>
    <name evidence="4" type="ORF">DEO72_LG7g1993</name>
</gene>
<dbReference type="AlphaFoldDB" id="A0A4D6MH02"/>
<dbReference type="PRINTS" id="PR00625">
    <property type="entry name" value="JDOMAIN"/>
</dbReference>
<dbReference type="InterPro" id="IPR018253">
    <property type="entry name" value="DnaJ_domain_CS"/>
</dbReference>
<dbReference type="PROSITE" id="PS50076">
    <property type="entry name" value="DNAJ_2"/>
    <property type="match status" value="1"/>
</dbReference>
<reference evidence="4 5" key="1">
    <citation type="submission" date="2019-04" db="EMBL/GenBank/DDBJ databases">
        <title>An improved genome assembly and genetic linkage map for asparagus bean, Vigna unguiculata ssp. sesquipedialis.</title>
        <authorList>
            <person name="Xia Q."/>
            <person name="Zhang R."/>
            <person name="Dong Y."/>
        </authorList>
    </citation>
    <scope>NUCLEOTIDE SEQUENCE [LARGE SCALE GENOMIC DNA]</scope>
    <source>
        <tissue evidence="4">Leaf</tissue>
    </source>
</reference>
<dbReference type="GO" id="GO:0005737">
    <property type="term" value="C:cytoplasm"/>
    <property type="evidence" value="ECO:0007669"/>
    <property type="project" value="TreeGrafter"/>
</dbReference>
<evidence type="ECO:0000313" key="5">
    <source>
        <dbReference type="Proteomes" id="UP000501690"/>
    </source>
</evidence>
<dbReference type="PANTHER" id="PTHR45504">
    <property type="entry name" value="CHAPERONE DNAJ-DOMAIN SUPERFAMILY PROTEIN"/>
    <property type="match status" value="1"/>
</dbReference>
<dbReference type="InterPro" id="IPR036869">
    <property type="entry name" value="J_dom_sf"/>
</dbReference>
<organism evidence="4 5">
    <name type="scientific">Vigna unguiculata</name>
    <name type="common">Cowpea</name>
    <dbReference type="NCBI Taxonomy" id="3917"/>
    <lineage>
        <taxon>Eukaryota</taxon>
        <taxon>Viridiplantae</taxon>
        <taxon>Streptophyta</taxon>
        <taxon>Embryophyta</taxon>
        <taxon>Tracheophyta</taxon>
        <taxon>Spermatophyta</taxon>
        <taxon>Magnoliopsida</taxon>
        <taxon>eudicotyledons</taxon>
        <taxon>Gunneridae</taxon>
        <taxon>Pentapetalae</taxon>
        <taxon>rosids</taxon>
        <taxon>fabids</taxon>
        <taxon>Fabales</taxon>
        <taxon>Fabaceae</taxon>
        <taxon>Papilionoideae</taxon>
        <taxon>50 kb inversion clade</taxon>
        <taxon>NPAAA clade</taxon>
        <taxon>indigoferoid/millettioid clade</taxon>
        <taxon>Phaseoleae</taxon>
        <taxon>Vigna</taxon>
    </lineage>
</organism>
<dbReference type="EMBL" id="CP039351">
    <property type="protein sequence ID" value="QCE00703.1"/>
    <property type="molecule type" value="Genomic_DNA"/>
</dbReference>
<feature type="compositionally biased region" description="Polar residues" evidence="1">
    <location>
        <begin position="195"/>
        <end position="204"/>
    </location>
</feature>
<feature type="region of interest" description="Disordered" evidence="1">
    <location>
        <begin position="187"/>
        <end position="215"/>
    </location>
</feature>
<evidence type="ECO:0000313" key="4">
    <source>
        <dbReference type="EMBL" id="QCE00703.1"/>
    </source>
</evidence>
<accession>A0A4D6MH02</accession>
<proteinExistence type="predicted"/>
<dbReference type="InterPro" id="IPR001623">
    <property type="entry name" value="DnaJ_domain"/>
</dbReference>
<dbReference type="SMART" id="SM00271">
    <property type="entry name" value="DnaJ"/>
    <property type="match status" value="1"/>
</dbReference>
<evidence type="ECO:0000256" key="2">
    <source>
        <dbReference type="SAM" id="Phobius"/>
    </source>
</evidence>
<evidence type="ECO:0000256" key="1">
    <source>
        <dbReference type="SAM" id="MobiDB-lite"/>
    </source>
</evidence>
<dbReference type="Pfam" id="PF00226">
    <property type="entry name" value="DnaJ"/>
    <property type="match status" value="1"/>
</dbReference>
<dbReference type="PROSITE" id="PS00636">
    <property type="entry name" value="DNAJ_1"/>
    <property type="match status" value="1"/>
</dbReference>
<name>A0A4D6MH02_VIGUN</name>
<dbReference type="SUPFAM" id="SSF46565">
    <property type="entry name" value="Chaperone J-domain"/>
    <property type="match status" value="2"/>
</dbReference>
<protein>
    <submittedName>
        <fullName evidence="4">Molecular chaperone DnaJ</fullName>
    </submittedName>
</protein>
<dbReference type="Gene3D" id="1.10.287.110">
    <property type="entry name" value="DnaJ domain"/>
    <property type="match status" value="1"/>
</dbReference>
<feature type="domain" description="J" evidence="3">
    <location>
        <begin position="41"/>
        <end position="131"/>
    </location>
</feature>
<evidence type="ECO:0000259" key="3">
    <source>
        <dbReference type="PROSITE" id="PS50076"/>
    </source>
</evidence>
<keyword evidence="2" id="KW-0472">Membrane</keyword>
<keyword evidence="2" id="KW-1133">Transmembrane helix</keyword>
<dbReference type="Proteomes" id="UP000501690">
    <property type="component" value="Linkage Group LG7"/>
</dbReference>
<dbReference type="GO" id="GO:0005634">
    <property type="term" value="C:nucleus"/>
    <property type="evidence" value="ECO:0007669"/>
    <property type="project" value="TreeGrafter"/>
</dbReference>